<dbReference type="PANTHER" id="PTHR34818">
    <property type="entry name" value="PROTEIN BLI-3"/>
    <property type="match status" value="1"/>
</dbReference>
<name>A0A168M120_9CLOT</name>
<dbReference type="InterPro" id="IPR052917">
    <property type="entry name" value="Stress-Dev_Protein"/>
</dbReference>
<evidence type="ECO:0000313" key="2">
    <source>
        <dbReference type="EMBL" id="OAA83965.1"/>
    </source>
</evidence>
<dbReference type="Pfam" id="PF01243">
    <property type="entry name" value="PNPOx_N"/>
    <property type="match status" value="1"/>
</dbReference>
<reference evidence="2 3" key="1">
    <citation type="journal article" date="2015" name="Biotechnol. Bioeng.">
        <title>Genome sequence and phenotypic characterization of Caulobacter segnis.</title>
        <authorList>
            <person name="Patel S."/>
            <person name="Fletcher B."/>
            <person name="Scott D.C."/>
            <person name="Ely B."/>
        </authorList>
    </citation>
    <scope>NUCLEOTIDE SEQUENCE [LARGE SCALE GENOMIC DNA]</scope>
    <source>
        <strain evidence="2 3">ERI-2</strain>
    </source>
</reference>
<dbReference type="AlphaFoldDB" id="A0A168M120"/>
<dbReference type="InterPro" id="IPR011576">
    <property type="entry name" value="Pyridox_Oxase_N"/>
</dbReference>
<feature type="domain" description="Pyridoxamine 5'-phosphate oxidase N-terminal" evidence="1">
    <location>
        <begin position="3"/>
        <end position="90"/>
    </location>
</feature>
<dbReference type="Proteomes" id="UP000077407">
    <property type="component" value="Unassembled WGS sequence"/>
</dbReference>
<gene>
    <name evidence="2" type="ORF">WY13_03094</name>
</gene>
<dbReference type="Gene3D" id="2.30.110.10">
    <property type="entry name" value="Electron Transport, Fmn-binding Protein, Chain A"/>
    <property type="match status" value="1"/>
</dbReference>
<evidence type="ECO:0000259" key="1">
    <source>
        <dbReference type="Pfam" id="PF01243"/>
    </source>
</evidence>
<organism evidence="2 3">
    <name type="scientific">Clostridium ljungdahlii</name>
    <dbReference type="NCBI Taxonomy" id="1538"/>
    <lineage>
        <taxon>Bacteria</taxon>
        <taxon>Bacillati</taxon>
        <taxon>Bacillota</taxon>
        <taxon>Clostridia</taxon>
        <taxon>Eubacteriales</taxon>
        <taxon>Clostridiaceae</taxon>
        <taxon>Clostridium</taxon>
    </lineage>
</organism>
<dbReference type="OrthoDB" id="9792542at2"/>
<dbReference type="PATRIC" id="fig|1538.10.peg.3117"/>
<dbReference type="SUPFAM" id="SSF50475">
    <property type="entry name" value="FMN-binding split barrel"/>
    <property type="match status" value="1"/>
</dbReference>
<dbReference type="InterPro" id="IPR012349">
    <property type="entry name" value="Split_barrel_FMN-bd"/>
</dbReference>
<comment type="caution">
    <text evidence="2">The sequence shown here is derived from an EMBL/GenBank/DDBJ whole genome shotgun (WGS) entry which is preliminary data.</text>
</comment>
<dbReference type="RefSeq" id="WP_063556419.1">
    <property type="nucleotide sequence ID" value="NZ_LITT01000046.1"/>
</dbReference>
<dbReference type="PANTHER" id="PTHR34818:SF1">
    <property type="entry name" value="PROTEIN BLI-3"/>
    <property type="match status" value="1"/>
</dbReference>
<protein>
    <submittedName>
        <fullName evidence="2">Pyridoxamine 5'-phosphate oxidase</fullName>
    </submittedName>
</protein>
<evidence type="ECO:0000313" key="3">
    <source>
        <dbReference type="Proteomes" id="UP000077407"/>
    </source>
</evidence>
<sequence>MNEVVKFLKENPVQYFATVGLDGKPKVRPFQFMLEKEGNLYFCTNNKKDVFAQLQKYPYVEISTSSPKFAWIRLKGKVVFSNDMETKKAIIENSCLVKSLYKSAENPIFEIFYLKDAKAVIADFSGNPPKEYAL</sequence>
<proteinExistence type="predicted"/>
<accession>A0A168M120</accession>
<dbReference type="EMBL" id="LITT01000046">
    <property type="protein sequence ID" value="OAA83965.1"/>
    <property type="molecule type" value="Genomic_DNA"/>
</dbReference>